<evidence type="ECO:0000313" key="2">
    <source>
        <dbReference type="Proteomes" id="UP000060487"/>
    </source>
</evidence>
<keyword evidence="2" id="KW-1185">Reference proteome</keyword>
<gene>
    <name evidence="1" type="ORF">ASN18_2361</name>
</gene>
<organism evidence="1 2">
    <name type="scientific">Candidatus Magnetominusculus xianensis</name>
    <dbReference type="NCBI Taxonomy" id="1748249"/>
    <lineage>
        <taxon>Bacteria</taxon>
        <taxon>Pseudomonadati</taxon>
        <taxon>Nitrospirota</taxon>
        <taxon>Nitrospiria</taxon>
        <taxon>Nitrospirales</taxon>
        <taxon>Nitrospiraceae</taxon>
        <taxon>Candidatus Magnetominusculus</taxon>
    </lineage>
</organism>
<dbReference type="Proteomes" id="UP000060487">
    <property type="component" value="Unassembled WGS sequence"/>
</dbReference>
<name>A0ABR5SD95_9BACT</name>
<proteinExistence type="predicted"/>
<reference evidence="1 2" key="1">
    <citation type="submission" date="2015-11" db="EMBL/GenBank/DDBJ databases">
        <authorList>
            <person name="Lin W."/>
        </authorList>
    </citation>
    <scope>NUCLEOTIDE SEQUENCE [LARGE SCALE GENOMIC DNA]</scope>
    <source>
        <strain evidence="1 2">HCH-1</strain>
    </source>
</reference>
<evidence type="ECO:0000313" key="1">
    <source>
        <dbReference type="EMBL" id="KWT82921.1"/>
    </source>
</evidence>
<protein>
    <submittedName>
        <fullName evidence="1">Uncharacterized protein</fullName>
    </submittedName>
</protein>
<dbReference type="RefSeq" id="WP_085052963.1">
    <property type="nucleotide sequence ID" value="NZ_LNQR01000082.1"/>
</dbReference>
<accession>A0ABR5SD95</accession>
<sequence>MESEKVFHNWLVTHLRNRLSRQYTEIVCNPDGQDGENKHEFDGFYPDLILKNYGMAMAVVEVETEESINAEKAKHWKALSQKGVKLILMIPEKARSKVTGLLWDLGLAADVAVGSYDLRINMP</sequence>
<comment type="caution">
    <text evidence="1">The sequence shown here is derived from an EMBL/GenBank/DDBJ whole genome shotgun (WGS) entry which is preliminary data.</text>
</comment>
<dbReference type="EMBL" id="LNQR01000082">
    <property type="protein sequence ID" value="KWT82921.1"/>
    <property type="molecule type" value="Genomic_DNA"/>
</dbReference>